<dbReference type="InterPro" id="IPR023187">
    <property type="entry name" value="Tscrpt_reg_MarR-type_CS"/>
</dbReference>
<dbReference type="InterPro" id="IPR036388">
    <property type="entry name" value="WH-like_DNA-bd_sf"/>
</dbReference>
<reference evidence="5 6" key="1">
    <citation type="submission" date="2016-11" db="EMBL/GenBank/DDBJ databases">
        <authorList>
            <person name="Jaros S."/>
            <person name="Januszkiewicz K."/>
            <person name="Wedrychowicz H."/>
        </authorList>
    </citation>
    <scope>NUCLEOTIDE SEQUENCE [LARGE SCALE GENOMIC DNA]</scope>
    <source>
        <strain evidence="5 6">DSM 3089</strain>
    </source>
</reference>
<keyword evidence="2 5" id="KW-0238">DNA-binding</keyword>
<keyword evidence="1" id="KW-0805">Transcription regulation</keyword>
<dbReference type="GO" id="GO:0003700">
    <property type="term" value="F:DNA-binding transcription factor activity"/>
    <property type="evidence" value="ECO:0007669"/>
    <property type="project" value="InterPro"/>
</dbReference>
<dbReference type="STRING" id="1121306.SAMN02745196_00924"/>
<dbReference type="OrthoDB" id="6462103at2"/>
<proteinExistence type="predicted"/>
<name>A0A1M5UBB7_9CLOT</name>
<evidence type="ECO:0000313" key="5">
    <source>
        <dbReference type="EMBL" id="SHH60294.1"/>
    </source>
</evidence>
<dbReference type="PROSITE" id="PS50995">
    <property type="entry name" value="HTH_MARR_2"/>
    <property type="match status" value="1"/>
</dbReference>
<feature type="domain" description="HTH marR-type" evidence="4">
    <location>
        <begin position="1"/>
        <end position="137"/>
    </location>
</feature>
<evidence type="ECO:0000259" key="4">
    <source>
        <dbReference type="PROSITE" id="PS50995"/>
    </source>
</evidence>
<evidence type="ECO:0000256" key="2">
    <source>
        <dbReference type="ARBA" id="ARBA00023125"/>
    </source>
</evidence>
<keyword evidence="3" id="KW-0804">Transcription</keyword>
<evidence type="ECO:0000313" key="6">
    <source>
        <dbReference type="Proteomes" id="UP000184526"/>
    </source>
</evidence>
<protein>
    <submittedName>
        <fullName evidence="5">DNA-binding transcriptional regulator, MarR family</fullName>
    </submittedName>
</protein>
<dbReference type="SUPFAM" id="SSF46785">
    <property type="entry name" value="Winged helix' DNA-binding domain"/>
    <property type="match status" value="1"/>
</dbReference>
<dbReference type="PRINTS" id="PR00598">
    <property type="entry name" value="HTHMARR"/>
</dbReference>
<dbReference type="EMBL" id="FQXP01000003">
    <property type="protein sequence ID" value="SHH60294.1"/>
    <property type="molecule type" value="Genomic_DNA"/>
</dbReference>
<dbReference type="GO" id="GO:0003677">
    <property type="term" value="F:DNA binding"/>
    <property type="evidence" value="ECO:0007669"/>
    <property type="project" value="UniProtKB-KW"/>
</dbReference>
<dbReference type="InterPro" id="IPR036390">
    <property type="entry name" value="WH_DNA-bd_sf"/>
</dbReference>
<dbReference type="PANTHER" id="PTHR42756:SF1">
    <property type="entry name" value="TRANSCRIPTIONAL REPRESSOR OF EMRAB OPERON"/>
    <property type="match status" value="1"/>
</dbReference>
<dbReference type="Proteomes" id="UP000184526">
    <property type="component" value="Unassembled WGS sequence"/>
</dbReference>
<gene>
    <name evidence="5" type="ORF">SAMN02745196_00924</name>
</gene>
<keyword evidence="6" id="KW-1185">Reference proteome</keyword>
<dbReference type="Pfam" id="PF01047">
    <property type="entry name" value="MarR"/>
    <property type="match status" value="1"/>
</dbReference>
<dbReference type="RefSeq" id="WP_072830495.1">
    <property type="nucleotide sequence ID" value="NZ_FQXP01000003.1"/>
</dbReference>
<dbReference type="InterPro" id="IPR000835">
    <property type="entry name" value="HTH_MarR-typ"/>
</dbReference>
<organism evidence="5 6">
    <name type="scientific">Clostridium collagenovorans DSM 3089</name>
    <dbReference type="NCBI Taxonomy" id="1121306"/>
    <lineage>
        <taxon>Bacteria</taxon>
        <taxon>Bacillati</taxon>
        <taxon>Bacillota</taxon>
        <taxon>Clostridia</taxon>
        <taxon>Eubacteriales</taxon>
        <taxon>Clostridiaceae</taxon>
        <taxon>Clostridium</taxon>
    </lineage>
</organism>
<evidence type="ECO:0000256" key="1">
    <source>
        <dbReference type="ARBA" id="ARBA00023015"/>
    </source>
</evidence>
<accession>A0A1M5UBB7</accession>
<sequence>MNKPKDTIGKCVAQLYRINSKFLVKKYQKFNIGSGQYFFLIELYRKDGVSQEYLSDKLNVDKGTTAKAMKKLEELGYIKRLRCENDKRLYKIFLTDEALEIKEEFFNILNENDKKVRSLITEDEFNMVTTILQKISKGLGDETHG</sequence>
<dbReference type="Gene3D" id="1.10.10.10">
    <property type="entry name" value="Winged helix-like DNA-binding domain superfamily/Winged helix DNA-binding domain"/>
    <property type="match status" value="1"/>
</dbReference>
<dbReference type="PANTHER" id="PTHR42756">
    <property type="entry name" value="TRANSCRIPTIONAL REGULATOR, MARR"/>
    <property type="match status" value="1"/>
</dbReference>
<dbReference type="AlphaFoldDB" id="A0A1M5UBB7"/>
<evidence type="ECO:0000256" key="3">
    <source>
        <dbReference type="ARBA" id="ARBA00023163"/>
    </source>
</evidence>
<dbReference type="SMART" id="SM00347">
    <property type="entry name" value="HTH_MARR"/>
    <property type="match status" value="1"/>
</dbReference>
<dbReference type="PROSITE" id="PS01117">
    <property type="entry name" value="HTH_MARR_1"/>
    <property type="match status" value="1"/>
</dbReference>